<gene>
    <name evidence="5" type="ORF">P7H59_04545</name>
</gene>
<evidence type="ECO:0000256" key="4">
    <source>
        <dbReference type="RuleBase" id="RU000499"/>
    </source>
</evidence>
<sequence length="157" mass="17604">MSVYDFEVKQTDGTKKELADYQGDVLLIVNTATGCGFTPQYEGLQNLYDDYNERGFEILDFPCNQFGNQAPGSNVEVAEFCQLKYHTTFQTFGKIDVNGENEAPLYAYLKSAQGGLLNKAIKWNFTKFLVDRQGNVVKRYGSQTKPESIAADIEALL</sequence>
<dbReference type="InterPro" id="IPR036249">
    <property type="entry name" value="Thioredoxin-like_sf"/>
</dbReference>
<dbReference type="Pfam" id="PF00255">
    <property type="entry name" value="GSHPx"/>
    <property type="match status" value="1"/>
</dbReference>
<organism evidence="5 6">
    <name type="scientific">Enterococcus viikkiensis</name>
    <dbReference type="NCBI Taxonomy" id="930854"/>
    <lineage>
        <taxon>Bacteria</taxon>
        <taxon>Bacillati</taxon>
        <taxon>Bacillota</taxon>
        <taxon>Bacilli</taxon>
        <taxon>Lactobacillales</taxon>
        <taxon>Enterococcaceae</taxon>
        <taxon>Enterococcus</taxon>
    </lineage>
</organism>
<name>A0ABU3FPZ4_9ENTE</name>
<dbReference type="EMBL" id="JARQBN010000006">
    <property type="protein sequence ID" value="MDT2827723.1"/>
    <property type="molecule type" value="Genomic_DNA"/>
</dbReference>
<dbReference type="PROSITE" id="PS00763">
    <property type="entry name" value="GLUTATHIONE_PEROXID_2"/>
    <property type="match status" value="1"/>
</dbReference>
<dbReference type="PIRSF" id="PIRSF000303">
    <property type="entry name" value="Glutathion_perox"/>
    <property type="match status" value="1"/>
</dbReference>
<comment type="caution">
    <text evidence="5">The sequence shown here is derived from an EMBL/GenBank/DDBJ whole genome shotgun (WGS) entry which is preliminary data.</text>
</comment>
<accession>A0ABU3FPZ4</accession>
<dbReference type="CDD" id="cd00340">
    <property type="entry name" value="GSH_Peroxidase"/>
    <property type="match status" value="1"/>
</dbReference>
<dbReference type="GO" id="GO:0004601">
    <property type="term" value="F:peroxidase activity"/>
    <property type="evidence" value="ECO:0007669"/>
    <property type="project" value="UniProtKB-KW"/>
</dbReference>
<proteinExistence type="inferred from homology"/>
<keyword evidence="2 4" id="KW-0575">Peroxidase</keyword>
<dbReference type="InterPro" id="IPR029760">
    <property type="entry name" value="GPX_CS"/>
</dbReference>
<keyword evidence="3 4" id="KW-0560">Oxidoreductase</keyword>
<evidence type="ECO:0000313" key="5">
    <source>
        <dbReference type="EMBL" id="MDT2827723.1"/>
    </source>
</evidence>
<comment type="similarity">
    <text evidence="1 4">Belongs to the glutathione peroxidase family.</text>
</comment>
<evidence type="ECO:0000256" key="1">
    <source>
        <dbReference type="ARBA" id="ARBA00006926"/>
    </source>
</evidence>
<keyword evidence="6" id="KW-1185">Reference proteome</keyword>
<dbReference type="InterPro" id="IPR000889">
    <property type="entry name" value="Glutathione_peroxidase"/>
</dbReference>
<dbReference type="Proteomes" id="UP001265301">
    <property type="component" value="Unassembled WGS sequence"/>
</dbReference>
<protein>
    <recommendedName>
        <fullName evidence="4">Glutathione peroxidase</fullName>
    </recommendedName>
</protein>
<evidence type="ECO:0000256" key="3">
    <source>
        <dbReference type="ARBA" id="ARBA00023002"/>
    </source>
</evidence>
<dbReference type="PANTHER" id="PTHR11592:SF78">
    <property type="entry name" value="GLUTATHIONE PEROXIDASE"/>
    <property type="match status" value="1"/>
</dbReference>
<evidence type="ECO:0000256" key="2">
    <source>
        <dbReference type="ARBA" id="ARBA00022559"/>
    </source>
</evidence>
<evidence type="ECO:0000313" key="6">
    <source>
        <dbReference type="Proteomes" id="UP001265301"/>
    </source>
</evidence>
<dbReference type="Gene3D" id="3.40.30.10">
    <property type="entry name" value="Glutaredoxin"/>
    <property type="match status" value="1"/>
</dbReference>
<dbReference type="PROSITE" id="PS51355">
    <property type="entry name" value="GLUTATHIONE_PEROXID_3"/>
    <property type="match status" value="1"/>
</dbReference>
<dbReference type="RefSeq" id="WP_311818779.1">
    <property type="nucleotide sequence ID" value="NZ_JARQBN010000006.1"/>
</dbReference>
<dbReference type="SUPFAM" id="SSF52833">
    <property type="entry name" value="Thioredoxin-like"/>
    <property type="match status" value="1"/>
</dbReference>
<dbReference type="PRINTS" id="PR01011">
    <property type="entry name" value="GLUTPROXDASE"/>
</dbReference>
<reference evidence="5 6" key="1">
    <citation type="submission" date="2023-03" db="EMBL/GenBank/DDBJ databases">
        <authorList>
            <person name="Shen W."/>
            <person name="Cai J."/>
        </authorList>
    </citation>
    <scope>NUCLEOTIDE SEQUENCE [LARGE SCALE GENOMIC DNA]</scope>
    <source>
        <strain evidence="5 6">B101</strain>
    </source>
</reference>
<dbReference type="PANTHER" id="PTHR11592">
    <property type="entry name" value="GLUTATHIONE PEROXIDASE"/>
    <property type="match status" value="1"/>
</dbReference>